<accession>A8IIS9</accession>
<reference evidence="12 13" key="6">
    <citation type="journal article" date="2011" name="Appl. Environ. Microbiol.">
        <title>Involvement of the azorhizobial chromosome partition gene (parA) in the onset of bacteroid differentiation during Sesbania rostrata stem nodule development.</title>
        <authorList>
            <person name="Liu CT."/>
            <person name="Lee KB."/>
            <person name="Wang YS."/>
            <person name="Peng MH."/>
            <person name="Lee KT."/>
            <person name="Suzuki S."/>
            <person name="Suzuki T."/>
            <person name="Oyaizu H."/>
        </authorList>
    </citation>
    <scope>NUCLEOTIDE SEQUENCE [LARGE SCALE GENOMIC DNA]</scope>
    <source>
        <strain evidence="13">ATCC 43989 / DSM 5975 / JCM 20966 / LMG 6465 / NBRC 14845 / NCIMB 13405 / ORS 571</strain>
    </source>
</reference>
<dbReference type="Proteomes" id="UP000000270">
    <property type="component" value="Chromosome"/>
</dbReference>
<evidence type="ECO:0000256" key="10">
    <source>
        <dbReference type="ARBA" id="ARBA00023163"/>
    </source>
</evidence>
<reference evidence="12 13" key="1">
    <citation type="journal article" date="2007" name="Appl. Environ. Microbiol.">
        <title>Rhizobial factors required for stem nodule maturation and maintenance in Sesbania rostrata-Azorhizobium caulinodans ORS571 symbiosis.</title>
        <authorList>
            <person name="Suzuki S."/>
            <person name="Aono T."/>
            <person name="Lee KB."/>
            <person name="Suzuki T."/>
            <person name="Liu CT."/>
            <person name="Miwa H."/>
            <person name="Wakao S."/>
            <person name="Iki T."/>
            <person name="Oyaizu H."/>
        </authorList>
    </citation>
    <scope>NUCLEOTIDE SEQUENCE [LARGE SCALE GENOMIC DNA]</scope>
    <source>
        <strain evidence="13">ATCC 43989 / DSM 5975 / JCM 20966 / LMG 6465 / NBRC 14845 / NCIMB 13405 / ORS 571</strain>
    </source>
</reference>
<keyword evidence="10" id="KW-0804">Transcription</keyword>
<keyword evidence="8" id="KW-0805">Transcription regulation</keyword>
<dbReference type="GO" id="GO:0003700">
    <property type="term" value="F:DNA-binding transcription factor activity"/>
    <property type="evidence" value="ECO:0007669"/>
    <property type="project" value="InterPro"/>
</dbReference>
<dbReference type="GO" id="GO:0000976">
    <property type="term" value="F:transcription cis-regulatory region binding"/>
    <property type="evidence" value="ECO:0007669"/>
    <property type="project" value="TreeGrafter"/>
</dbReference>
<dbReference type="FunFam" id="1.10.10.10:FF:000007">
    <property type="entry name" value="Ferric uptake regulation protein"/>
    <property type="match status" value="1"/>
</dbReference>
<evidence type="ECO:0000313" key="13">
    <source>
        <dbReference type="Proteomes" id="UP000000270"/>
    </source>
</evidence>
<evidence type="ECO:0000256" key="5">
    <source>
        <dbReference type="ARBA" id="ARBA00022491"/>
    </source>
</evidence>
<keyword evidence="11" id="KW-0408">Iron</keyword>
<dbReference type="Pfam" id="PF01475">
    <property type="entry name" value="FUR"/>
    <property type="match status" value="1"/>
</dbReference>
<evidence type="ECO:0000256" key="3">
    <source>
        <dbReference type="ARBA" id="ARBA00020910"/>
    </source>
</evidence>
<dbReference type="AlphaFoldDB" id="A8IIS9"/>
<dbReference type="InterPro" id="IPR036388">
    <property type="entry name" value="WH-like_DNA-bd_sf"/>
</dbReference>
<evidence type="ECO:0000256" key="4">
    <source>
        <dbReference type="ARBA" id="ARBA00022490"/>
    </source>
</evidence>
<dbReference type="NCBIfam" id="NF045678">
    <property type="entry name" value="TransRegIrrA"/>
    <property type="match status" value="1"/>
</dbReference>
<evidence type="ECO:0000256" key="7">
    <source>
        <dbReference type="ARBA" id="ARBA00022833"/>
    </source>
</evidence>
<dbReference type="InterPro" id="IPR036390">
    <property type="entry name" value="WH_DNA-bd_sf"/>
</dbReference>
<dbReference type="STRING" id="438753.AZC_3445"/>
<comment type="subcellular location">
    <subcellularLocation>
        <location evidence="1">Cytoplasm</location>
    </subcellularLocation>
</comment>
<dbReference type="SUPFAM" id="SSF46785">
    <property type="entry name" value="Winged helix' DNA-binding domain"/>
    <property type="match status" value="1"/>
</dbReference>
<dbReference type="eggNOG" id="COG0735">
    <property type="taxonomic scope" value="Bacteria"/>
</dbReference>
<comment type="similarity">
    <text evidence="2">Belongs to the Fur family.</text>
</comment>
<reference evidence="12 13" key="4">
    <citation type="journal article" date="2009" name="Appl. Environ. Microbiol.">
        <title>Comparative genome-wide transcriptional profiling of Azorhizobium caulinodans ORS571 grown under free-living and symbiotic conditions.</title>
        <authorList>
            <person name="Tsukada S."/>
            <person name="Aono T."/>
            <person name="Akiba N."/>
            <person name="Lee KB."/>
            <person name="Liu CT."/>
            <person name="Toyazaki H."/>
            <person name="Oyaizu H."/>
        </authorList>
    </citation>
    <scope>NUCLEOTIDE SEQUENCE [LARGE SCALE GENOMIC DNA]</scope>
    <source>
        <strain evidence="13">ATCC 43989 / DSM 5975 / JCM 20966 / LMG 6465 / NBRC 14845 / NCIMB 13405 / ORS 571</strain>
    </source>
</reference>
<reference evidence="12 13" key="5">
    <citation type="journal article" date="2010" name="Appl. Environ. Microbiol.">
        <title>phrR-like gene praR of Azorhizobium caulinodans ORS571 is essential for symbiosis with Sesbania rostrata and is involved in expression of reb genes.</title>
        <authorList>
            <person name="Akiba N."/>
            <person name="Aono T."/>
            <person name="Toyazaki H."/>
            <person name="Sato S."/>
            <person name="Oyaizu H."/>
        </authorList>
    </citation>
    <scope>NUCLEOTIDE SEQUENCE [LARGE SCALE GENOMIC DNA]</scope>
    <source>
        <strain evidence="13">ATCC 43989 / DSM 5975 / JCM 20966 / LMG 6465 / NBRC 14845 / NCIMB 13405 / ORS 571</strain>
    </source>
</reference>
<protein>
    <recommendedName>
        <fullName evidence="3">Ferric uptake regulation protein</fullName>
    </recommendedName>
</protein>
<dbReference type="PANTHER" id="PTHR33202">
    <property type="entry name" value="ZINC UPTAKE REGULATION PROTEIN"/>
    <property type="match status" value="1"/>
</dbReference>
<keyword evidence="7" id="KW-0862">Zinc</keyword>
<dbReference type="GO" id="GO:0008270">
    <property type="term" value="F:zinc ion binding"/>
    <property type="evidence" value="ECO:0007669"/>
    <property type="project" value="TreeGrafter"/>
</dbReference>
<reference evidence="13" key="2">
    <citation type="submission" date="2007-04" db="EMBL/GenBank/DDBJ databases">
        <title>Complete genome sequence of the nitrogen-fixing bacterium Azorhizobium caulinodans ORS571.</title>
        <authorList>
            <person name="Lee K.B."/>
            <person name="Backer P.D."/>
            <person name="Aono T."/>
            <person name="Liu C.T."/>
            <person name="Suzuki S."/>
            <person name="Suzuki T."/>
            <person name="Kaneko T."/>
            <person name="Yamada M."/>
            <person name="Tabata S."/>
            <person name="Kupfer D.M."/>
            <person name="Najar F.Z."/>
            <person name="Wiley G.B."/>
            <person name="Roe B."/>
            <person name="Binnewies T."/>
            <person name="Ussery D."/>
            <person name="Vereecke D."/>
            <person name="Gevers D."/>
            <person name="Holsters M."/>
            <person name="Oyaizu H."/>
        </authorList>
    </citation>
    <scope>NUCLEOTIDE SEQUENCE [LARGE SCALE GENOMIC DNA]</scope>
    <source>
        <strain evidence="13">ATCC 43989 / DSM 5975 / JCM 20966 / LMG 6465 / NBRC 14845 / NCIMB 13405 / ORS 571</strain>
    </source>
</reference>
<evidence type="ECO:0000256" key="11">
    <source>
        <dbReference type="PIRSR" id="PIRSR602481-2"/>
    </source>
</evidence>
<proteinExistence type="inferred from homology"/>
<dbReference type="GO" id="GO:0045892">
    <property type="term" value="P:negative regulation of DNA-templated transcription"/>
    <property type="evidence" value="ECO:0007669"/>
    <property type="project" value="TreeGrafter"/>
</dbReference>
<dbReference type="NCBIfam" id="NF045677">
    <property type="entry name" value="FeRespRegIrr"/>
    <property type="match status" value="1"/>
</dbReference>
<dbReference type="PANTHER" id="PTHR33202:SF7">
    <property type="entry name" value="FERRIC UPTAKE REGULATION PROTEIN"/>
    <property type="match status" value="1"/>
</dbReference>
<evidence type="ECO:0000256" key="6">
    <source>
        <dbReference type="ARBA" id="ARBA00022723"/>
    </source>
</evidence>
<dbReference type="Gene3D" id="1.10.10.10">
    <property type="entry name" value="Winged helix-like DNA-binding domain superfamily/Winged helix DNA-binding domain"/>
    <property type="match status" value="1"/>
</dbReference>
<dbReference type="EMBL" id="AP009384">
    <property type="protein sequence ID" value="BAF89443.1"/>
    <property type="molecule type" value="Genomic_DNA"/>
</dbReference>
<dbReference type="InterPro" id="IPR002481">
    <property type="entry name" value="FUR"/>
</dbReference>
<gene>
    <name evidence="12" type="ordered locus">AZC_3445</name>
</gene>
<organism evidence="12 13">
    <name type="scientific">Azorhizobium caulinodans (strain ATCC 43989 / DSM 5975 / JCM 20966 / LMG 6465 / NBRC 14845 / NCIMB 13405 / ORS 571)</name>
    <dbReference type="NCBI Taxonomy" id="438753"/>
    <lineage>
        <taxon>Bacteria</taxon>
        <taxon>Pseudomonadati</taxon>
        <taxon>Pseudomonadota</taxon>
        <taxon>Alphaproteobacteria</taxon>
        <taxon>Hyphomicrobiales</taxon>
        <taxon>Xanthobacteraceae</taxon>
        <taxon>Azorhizobium</taxon>
    </lineage>
</organism>
<keyword evidence="13" id="KW-1185">Reference proteome</keyword>
<comment type="cofactor">
    <cofactor evidence="11">
        <name>Mn(2+)</name>
        <dbReference type="ChEBI" id="CHEBI:29035"/>
    </cofactor>
    <cofactor evidence="11">
        <name>Fe(2+)</name>
        <dbReference type="ChEBI" id="CHEBI:29033"/>
    </cofactor>
    <text evidence="11">Binds 1 Mn(2+) or Fe(2+) ion per subunit.</text>
</comment>
<keyword evidence="4" id="KW-0963">Cytoplasm</keyword>
<dbReference type="GO" id="GO:0005737">
    <property type="term" value="C:cytoplasm"/>
    <property type="evidence" value="ECO:0007669"/>
    <property type="project" value="UniProtKB-SubCell"/>
</dbReference>
<keyword evidence="6 11" id="KW-0479">Metal-binding</keyword>
<keyword evidence="5" id="KW-0678">Repressor</keyword>
<evidence type="ECO:0000256" key="9">
    <source>
        <dbReference type="ARBA" id="ARBA00023125"/>
    </source>
</evidence>
<dbReference type="CDD" id="cd07153">
    <property type="entry name" value="Fur_like"/>
    <property type="match status" value="1"/>
</dbReference>
<dbReference type="KEGG" id="azc:AZC_3445"/>
<name>A8IIS9_AZOC5</name>
<feature type="binding site" evidence="11">
    <location>
        <position position="121"/>
    </location>
    <ligand>
        <name>Fe cation</name>
        <dbReference type="ChEBI" id="CHEBI:24875"/>
    </ligand>
</feature>
<evidence type="ECO:0000256" key="8">
    <source>
        <dbReference type="ARBA" id="ARBA00023015"/>
    </source>
</evidence>
<dbReference type="HOGENOM" id="CLU_096072_1_1_5"/>
<evidence type="ECO:0000256" key="1">
    <source>
        <dbReference type="ARBA" id="ARBA00004496"/>
    </source>
</evidence>
<keyword evidence="9" id="KW-0238">DNA-binding</keyword>
<sequence>MDAMHAPVSPEQADLNMEQQLRLVWRRLKKDDAPWLDASAMLRRHGLRPTRQRVVLARLLFAKGHRHVTAAVLHDEAMRARIPMSLATVYNTLNHFTEAGLLRRIGISSSITFFDTNTSHHHHFFIEGELGLYDIDASAVNVAQLPVIPDENEVSGVDIVVRLRRTGR</sequence>
<evidence type="ECO:0000313" key="12">
    <source>
        <dbReference type="EMBL" id="BAF89443.1"/>
    </source>
</evidence>
<dbReference type="GO" id="GO:1900376">
    <property type="term" value="P:regulation of secondary metabolite biosynthetic process"/>
    <property type="evidence" value="ECO:0007669"/>
    <property type="project" value="TreeGrafter"/>
</dbReference>
<evidence type="ECO:0000256" key="2">
    <source>
        <dbReference type="ARBA" id="ARBA00007957"/>
    </source>
</evidence>
<reference evidence="12 13" key="3">
    <citation type="journal article" date="2008" name="BMC Genomics">
        <title>The genome of the versatile nitrogen fixer Azorhizobium caulinodans ORS571.</title>
        <authorList>
            <person name="Lee KB."/>
            <person name="Backer P.D."/>
            <person name="Aono T."/>
            <person name="Liu CT."/>
            <person name="Suzuki S."/>
            <person name="Suzuki T."/>
            <person name="Kaneko T."/>
            <person name="Yamada M."/>
            <person name="Tabata S."/>
            <person name="Kupfer D.M."/>
            <person name="Najar F.Z."/>
            <person name="Wiley G.B."/>
            <person name="Roe B."/>
            <person name="Binnewies T.T."/>
            <person name="Ussery D.W."/>
            <person name="D'Haeze W."/>
            <person name="Herder J.D."/>
            <person name="Gevers D."/>
            <person name="Vereecke D."/>
            <person name="Holsters M."/>
            <person name="Oyaizu H."/>
        </authorList>
    </citation>
    <scope>NUCLEOTIDE SEQUENCE [LARGE SCALE GENOMIC DNA]</scope>
    <source>
        <strain evidence="13">ATCC 43989 / DSM 5975 / JCM 20966 / LMG 6465 / NBRC 14845 / NCIMB 13405 / ORS 571</strain>
    </source>
</reference>